<gene>
    <name evidence="2" type="ORF">ERS013165_03288</name>
</gene>
<evidence type="ECO:0000313" key="3">
    <source>
        <dbReference type="Proteomes" id="UP000044806"/>
    </source>
</evidence>
<dbReference type="AlphaFoldDB" id="A0A655RRV0"/>
<feature type="region of interest" description="Disordered" evidence="1">
    <location>
        <begin position="1"/>
        <end position="48"/>
    </location>
</feature>
<evidence type="ECO:0000256" key="1">
    <source>
        <dbReference type="SAM" id="MobiDB-lite"/>
    </source>
</evidence>
<reference evidence="2 3" key="1">
    <citation type="submission" date="2015-07" db="EMBL/GenBank/DDBJ databases">
        <authorList>
            <consortium name="Pathogen Informatics"/>
        </authorList>
    </citation>
    <scope>NUCLEOTIDE SEQUENCE [LARGE SCALE GENOMIC DNA]</scope>
    <source>
        <strain evidence="2 3">A51</strain>
    </source>
</reference>
<dbReference type="EMBL" id="CWOW01000022">
    <property type="protein sequence ID" value="CSB07602.1"/>
    <property type="molecule type" value="Genomic_DNA"/>
</dbReference>
<accession>A0A655RRV0</accession>
<dbReference type="Proteomes" id="UP000044806">
    <property type="component" value="Unassembled WGS sequence"/>
</dbReference>
<feature type="compositionally biased region" description="Low complexity" evidence="1">
    <location>
        <begin position="1"/>
        <end position="14"/>
    </location>
</feature>
<organism evidence="2 3">
    <name type="scientific">Vibrio cholerae</name>
    <dbReference type="NCBI Taxonomy" id="666"/>
    <lineage>
        <taxon>Bacteria</taxon>
        <taxon>Pseudomonadati</taxon>
        <taxon>Pseudomonadota</taxon>
        <taxon>Gammaproteobacteria</taxon>
        <taxon>Vibrionales</taxon>
        <taxon>Vibrionaceae</taxon>
        <taxon>Vibrio</taxon>
    </lineage>
</organism>
<proteinExistence type="predicted"/>
<sequence length="48" mass="4957">MGINTSATSSRSSSIIKEAPPSTGPKASPTKIPANEYQPKPEAIASAW</sequence>
<evidence type="ECO:0000313" key="2">
    <source>
        <dbReference type="EMBL" id="CSB07602.1"/>
    </source>
</evidence>
<protein>
    <submittedName>
        <fullName evidence="2">Uncharacterized protein</fullName>
    </submittedName>
</protein>
<name>A0A655RRV0_VIBCL</name>